<evidence type="ECO:0000313" key="5">
    <source>
        <dbReference type="EMBL" id="SHE35268.1"/>
    </source>
</evidence>
<dbReference type="PANTHER" id="PTHR10272">
    <property type="entry name" value="PLATELET-ACTIVATING FACTOR ACETYLHYDROLASE"/>
    <property type="match status" value="1"/>
</dbReference>
<evidence type="ECO:0000256" key="3">
    <source>
        <dbReference type="ARBA" id="ARBA00023098"/>
    </source>
</evidence>
<feature type="transmembrane region" description="Helical" evidence="4">
    <location>
        <begin position="63"/>
        <end position="82"/>
    </location>
</feature>
<dbReference type="PANTHER" id="PTHR10272:SF0">
    <property type="entry name" value="PLATELET-ACTIVATING FACTOR ACETYLHYDROLASE"/>
    <property type="match status" value="1"/>
</dbReference>
<dbReference type="SUPFAM" id="SSF53474">
    <property type="entry name" value="alpha/beta-Hydrolases"/>
    <property type="match status" value="1"/>
</dbReference>
<evidence type="ECO:0000256" key="2">
    <source>
        <dbReference type="ARBA" id="ARBA00022963"/>
    </source>
</evidence>
<evidence type="ECO:0000256" key="1">
    <source>
        <dbReference type="ARBA" id="ARBA00022801"/>
    </source>
</evidence>
<name>A0A1M4SSV8_9BACL</name>
<keyword evidence="4" id="KW-0812">Transmembrane</keyword>
<dbReference type="AlphaFoldDB" id="A0A1M4SSV8"/>
<gene>
    <name evidence="5" type="ORF">SAMN05444392_101122</name>
</gene>
<evidence type="ECO:0000313" key="6">
    <source>
        <dbReference type="Proteomes" id="UP000184476"/>
    </source>
</evidence>
<dbReference type="Proteomes" id="UP000184476">
    <property type="component" value="Unassembled WGS sequence"/>
</dbReference>
<proteinExistence type="predicted"/>
<feature type="transmembrane region" description="Helical" evidence="4">
    <location>
        <begin position="39"/>
        <end position="57"/>
    </location>
</feature>
<keyword evidence="2" id="KW-0442">Lipid degradation</keyword>
<keyword evidence="6" id="KW-1185">Reference proteome</keyword>
<keyword evidence="4" id="KW-1133">Transmembrane helix</keyword>
<evidence type="ECO:0000256" key="4">
    <source>
        <dbReference type="SAM" id="Phobius"/>
    </source>
</evidence>
<dbReference type="Gene3D" id="3.40.50.1820">
    <property type="entry name" value="alpha/beta hydrolase"/>
    <property type="match status" value="1"/>
</dbReference>
<protein>
    <submittedName>
        <fullName evidence="5">Platelet-activating factor acetylhydrolase, isoform II</fullName>
    </submittedName>
</protein>
<sequence>MQGLGLKIGGDTMRIFEMILIFAHLSTFILAYWTDAKKVWLGAVGVNLTVFILHGIFEGFRYQMFFSYLFVILFTVYALAKINNELFARKIPKVIKVITVSLSLIALVFTSLLAYALPVFTLPKPTGSYDIGVKYFHLIDEKRKDPFLDKSSKKRREVMAKVYYPAKKDESKVFFSYFHHSSELIRLLTKHYGMPSFMLDHLNLVKTHAKENLQISNKKQNYPVVLFSHGAGDSMEVQTTISENLASHGFIVVAIDHTFTSAATVFPDRVVSAKEANPNNFNTGDLDAVINQIMADDAKFVITKLGELNQGKMDSAFKGKLNLDKIGAMGHSVGGAVAYNLANNDSRVKATINLDGRVYISPKKDAKNMSPFLMLASDSGFVQSLQKREGLLKKFEDMPKEEQNMNLSMYGNKKEYKKAYDVDQKNTLGLVQVLKRSGNLFTIKGSDHMKYNDIGLFIESPLRELIGIKGEIDPARNLDISGAVISTFFNQHLQGETNDSLESLIRKYPELKKVDLK</sequence>
<dbReference type="InterPro" id="IPR029058">
    <property type="entry name" value="AB_hydrolase_fold"/>
</dbReference>
<keyword evidence="1 5" id="KW-0378">Hydrolase</keyword>
<dbReference type="STRING" id="112248.SAMN05444392_101122"/>
<accession>A0A1M4SSV8</accession>
<reference evidence="5 6" key="1">
    <citation type="submission" date="2016-11" db="EMBL/GenBank/DDBJ databases">
        <authorList>
            <person name="Jaros S."/>
            <person name="Januszkiewicz K."/>
            <person name="Wedrychowicz H."/>
        </authorList>
    </citation>
    <scope>NUCLEOTIDE SEQUENCE [LARGE SCALE GENOMIC DNA]</scope>
    <source>
        <strain evidence="5 6">DSM 44666</strain>
    </source>
</reference>
<dbReference type="GO" id="GO:0003847">
    <property type="term" value="F:1-alkyl-2-acetylglycerophosphocholine esterase activity"/>
    <property type="evidence" value="ECO:0007669"/>
    <property type="project" value="TreeGrafter"/>
</dbReference>
<dbReference type="Pfam" id="PF03403">
    <property type="entry name" value="PAF-AH_p_II"/>
    <property type="match status" value="1"/>
</dbReference>
<feature type="transmembrane region" description="Helical" evidence="4">
    <location>
        <begin position="12"/>
        <end position="32"/>
    </location>
</feature>
<keyword evidence="3" id="KW-0443">Lipid metabolism</keyword>
<dbReference type="EMBL" id="FQVL01000001">
    <property type="protein sequence ID" value="SHE35268.1"/>
    <property type="molecule type" value="Genomic_DNA"/>
</dbReference>
<dbReference type="GO" id="GO:0016042">
    <property type="term" value="P:lipid catabolic process"/>
    <property type="evidence" value="ECO:0007669"/>
    <property type="project" value="UniProtKB-KW"/>
</dbReference>
<keyword evidence="4" id="KW-0472">Membrane</keyword>
<feature type="transmembrane region" description="Helical" evidence="4">
    <location>
        <begin position="94"/>
        <end position="117"/>
    </location>
</feature>
<organism evidence="5 6">
    <name type="scientific">Seinonella peptonophila</name>
    <dbReference type="NCBI Taxonomy" id="112248"/>
    <lineage>
        <taxon>Bacteria</taxon>
        <taxon>Bacillati</taxon>
        <taxon>Bacillota</taxon>
        <taxon>Bacilli</taxon>
        <taxon>Bacillales</taxon>
        <taxon>Thermoactinomycetaceae</taxon>
        <taxon>Seinonella</taxon>
    </lineage>
</organism>